<evidence type="ECO:0000256" key="7">
    <source>
        <dbReference type="ARBA" id="ARBA00022825"/>
    </source>
</evidence>
<feature type="chain" id="PRO_5044269463" evidence="12">
    <location>
        <begin position="25"/>
        <end position="1078"/>
    </location>
</feature>
<feature type="active site" description="Charge relay system" evidence="8 9">
    <location>
        <position position="186"/>
    </location>
</feature>
<dbReference type="AlphaFoldDB" id="A0AB37HV77"/>
<feature type="compositionally biased region" description="Low complexity" evidence="11">
    <location>
        <begin position="1022"/>
        <end position="1062"/>
    </location>
</feature>
<dbReference type="InterPro" id="IPR003137">
    <property type="entry name" value="PA_domain"/>
</dbReference>
<protein>
    <submittedName>
        <fullName evidence="16">S8 family serine peptidase</fullName>
    </submittedName>
</protein>
<dbReference type="Pfam" id="PF02225">
    <property type="entry name" value="PA"/>
    <property type="match status" value="1"/>
</dbReference>
<evidence type="ECO:0000259" key="14">
    <source>
        <dbReference type="Pfam" id="PF02225"/>
    </source>
</evidence>
<accession>A0AB37HV77</accession>
<dbReference type="SUPFAM" id="SSF52025">
    <property type="entry name" value="PA domain"/>
    <property type="match status" value="1"/>
</dbReference>
<dbReference type="SUPFAM" id="SSF52743">
    <property type="entry name" value="Subtilisin-like"/>
    <property type="match status" value="1"/>
</dbReference>
<feature type="domain" description="PA" evidence="14">
    <location>
        <begin position="432"/>
        <end position="514"/>
    </location>
</feature>
<dbReference type="Gene3D" id="3.50.30.30">
    <property type="match status" value="1"/>
</dbReference>
<gene>
    <name evidence="16" type="ORF">J5A53_11425</name>
</gene>
<sequence>MRRSRLLAMIGVLALITPVATAFADETADPQNMSDLIKSAPKTEVSAETAKEILKKQGPVTVMVELKEDPVAVVKARNGGSLSESEEKQIQDNLGKAQEKVAAQVAVLGGTVENRLQSAYNGLRVTIDSGQLANVEAIDGVKSVQAIPEQERSNTKSVPYIGAPNVWQGAGGTGYTGKGVKIAIIDSGVDYTHATFGGEGTPDAFAEATAAADPTPYYGPRFKGGYDFAGDSYTGQNTPQPDANPIDCEKFGHGTHVAATAAGSGVTADGETYKGPYDSTTHNNEFRVGPGVAPEADLYALKVFGCEGHSSLTADAVDWAVKNHMDVINLSLGSPFGRATDPDAVAVSNAVAAGVVVVSAAGNAGSQPYLTSSPGTGAGVVSVAANDPMENHPAAQLAIDGKTIQTINVNGAKLPQSAKLHVLRTEDNKISTGCDRDEYASVPRGAIVVTRRGDCARVLRAMNAQRWGLAGAIMINDSDELPPYEGLITGNPETGEKWRVNVPLLGVKSSDTEAVVAAHDKEVTLTANEIPNRDYGKLADFSSAGPRSGDSAVRPNVTAPGVSILSAAVGSGSFGRVDSGTSMATPHVTGVAALAVQAHPEWSAQEIAASLVNTADPEKVGGYDPTLAGGLVDPVEAVGASVVAYGDSTDVNGTAVRDAGLSFGYAESSTTFEATRKVTLVNKGTETAQFTASSQPAEKSKKATISFSQEKITVPAGGSVDIDVKITVSASDVPSGVNSPNSPWFYEASGNLKFTGSGGKTLTMPYLLVPRSLSNVKAANTPTPKGTDVTFTNEGGAVGAYTAIYTWGLSDPADIPDGVDSGQDLASVGVASYGDEMLRTVNFALNSSSRFSNPAQLMYNVEIDNDNDGKADYRIISIDSGLVRAKEINGVAEVFVADLSDGKVYASGSMTLAPTDSSTVVLQVVASQVGIKGKFSYTAYATDLKNEAAIDTIEQWAQYDPTNKPFNDGQFFKVNPGESKTFNLERNDAAYTDQKTLGYMAVAFDNAQGVTEAITGELNKGTEPTASPSAGPTSTVTPTGTASPTGTATPTSTDPGTPGQPTRKTPVRPGLPRTGEGL</sequence>
<dbReference type="InterPro" id="IPR036852">
    <property type="entry name" value="Peptidase_S8/S53_dom_sf"/>
</dbReference>
<dbReference type="InterPro" id="IPR034213">
    <property type="entry name" value="S8_Vpr-like"/>
</dbReference>
<dbReference type="InterPro" id="IPR023827">
    <property type="entry name" value="Peptidase_S8_Asp-AS"/>
</dbReference>
<dbReference type="Pfam" id="PF06280">
    <property type="entry name" value="fn3_5"/>
    <property type="match status" value="1"/>
</dbReference>
<keyword evidence="2" id="KW-0134">Cell wall</keyword>
<evidence type="ECO:0000256" key="3">
    <source>
        <dbReference type="ARBA" id="ARBA00022525"/>
    </source>
</evidence>
<evidence type="ECO:0000313" key="16">
    <source>
        <dbReference type="EMBL" id="QUC10392.1"/>
    </source>
</evidence>
<dbReference type="GO" id="GO:0006508">
    <property type="term" value="P:proteolysis"/>
    <property type="evidence" value="ECO:0007669"/>
    <property type="project" value="UniProtKB-KW"/>
</dbReference>
<evidence type="ECO:0000256" key="10">
    <source>
        <dbReference type="RuleBase" id="RU003355"/>
    </source>
</evidence>
<reference evidence="16" key="1">
    <citation type="submission" date="2021-03" db="EMBL/GenBank/DDBJ databases">
        <title>Human Oral Microbial Genomes.</title>
        <authorList>
            <person name="Johnston C.D."/>
            <person name="Chen T."/>
            <person name="Dewhirst F.E."/>
        </authorList>
    </citation>
    <scope>NUCLEOTIDE SEQUENCE</scope>
    <source>
        <strain evidence="16">F0714</strain>
    </source>
</reference>
<dbReference type="Proteomes" id="UP000677180">
    <property type="component" value="Chromosome"/>
</dbReference>
<dbReference type="InterPro" id="IPR015500">
    <property type="entry name" value="Peptidase_S8_subtilisin-rel"/>
</dbReference>
<dbReference type="InterPro" id="IPR046450">
    <property type="entry name" value="PA_dom_sf"/>
</dbReference>
<evidence type="ECO:0000259" key="15">
    <source>
        <dbReference type="Pfam" id="PF06280"/>
    </source>
</evidence>
<evidence type="ECO:0000256" key="9">
    <source>
        <dbReference type="PROSITE-ProRule" id="PRU01240"/>
    </source>
</evidence>
<dbReference type="PROSITE" id="PS00138">
    <property type="entry name" value="SUBTILASE_SER"/>
    <property type="match status" value="1"/>
</dbReference>
<feature type="active site" description="Charge relay system" evidence="8 9">
    <location>
        <position position="582"/>
    </location>
</feature>
<dbReference type="GO" id="GO:0004252">
    <property type="term" value="F:serine-type endopeptidase activity"/>
    <property type="evidence" value="ECO:0007669"/>
    <property type="project" value="UniProtKB-UniRule"/>
</dbReference>
<evidence type="ECO:0000256" key="5">
    <source>
        <dbReference type="ARBA" id="ARBA00022729"/>
    </source>
</evidence>
<dbReference type="GO" id="GO:0016020">
    <property type="term" value="C:membrane"/>
    <property type="evidence" value="ECO:0007669"/>
    <property type="project" value="InterPro"/>
</dbReference>
<dbReference type="PANTHER" id="PTHR43806">
    <property type="entry name" value="PEPTIDASE S8"/>
    <property type="match status" value="1"/>
</dbReference>
<evidence type="ECO:0000256" key="6">
    <source>
        <dbReference type="ARBA" id="ARBA00022801"/>
    </source>
</evidence>
<feature type="region of interest" description="Disordered" evidence="11">
    <location>
        <begin position="1019"/>
        <end position="1078"/>
    </location>
</feature>
<keyword evidence="4 9" id="KW-0645">Protease</keyword>
<dbReference type="CDD" id="cd07474">
    <property type="entry name" value="Peptidases_S8_subtilisin_Vpr-like"/>
    <property type="match status" value="1"/>
</dbReference>
<dbReference type="PROSITE" id="PS00136">
    <property type="entry name" value="SUBTILASE_ASP"/>
    <property type="match status" value="1"/>
</dbReference>
<dbReference type="PRINTS" id="PR00723">
    <property type="entry name" value="SUBTILISIN"/>
</dbReference>
<evidence type="ECO:0000256" key="2">
    <source>
        <dbReference type="ARBA" id="ARBA00022512"/>
    </source>
</evidence>
<keyword evidence="6 9" id="KW-0378">Hydrolase</keyword>
<keyword evidence="5 12" id="KW-0732">Signal</keyword>
<dbReference type="PROSITE" id="PS51892">
    <property type="entry name" value="SUBTILASE"/>
    <property type="match status" value="1"/>
</dbReference>
<name>A0AB37HV77_9ACTN</name>
<keyword evidence="7 9" id="KW-0720">Serine protease</keyword>
<feature type="domain" description="C5a peptidase/Subtilisin-like protease SBT2-like Fn3-like" evidence="15">
    <location>
        <begin position="685"/>
        <end position="767"/>
    </location>
</feature>
<feature type="signal peptide" evidence="12">
    <location>
        <begin position="1"/>
        <end position="24"/>
    </location>
</feature>
<evidence type="ECO:0000256" key="8">
    <source>
        <dbReference type="PIRSR" id="PIRSR615500-1"/>
    </source>
</evidence>
<dbReference type="PANTHER" id="PTHR43806:SF65">
    <property type="entry name" value="SERINE PROTEASE APRX"/>
    <property type="match status" value="1"/>
</dbReference>
<dbReference type="Pfam" id="PF00082">
    <property type="entry name" value="Peptidase_S8"/>
    <property type="match status" value="1"/>
</dbReference>
<keyword evidence="3" id="KW-0964">Secreted</keyword>
<evidence type="ECO:0000256" key="4">
    <source>
        <dbReference type="ARBA" id="ARBA00022670"/>
    </source>
</evidence>
<proteinExistence type="inferred from homology"/>
<evidence type="ECO:0000259" key="13">
    <source>
        <dbReference type="Pfam" id="PF00082"/>
    </source>
</evidence>
<dbReference type="InterPro" id="IPR010435">
    <property type="entry name" value="C5a/SBT2-like_Fn3"/>
</dbReference>
<comment type="similarity">
    <text evidence="1 9 10">Belongs to the peptidase S8 family.</text>
</comment>
<dbReference type="InterPro" id="IPR023828">
    <property type="entry name" value="Peptidase_S8_Ser-AS"/>
</dbReference>
<evidence type="ECO:0000313" key="17">
    <source>
        <dbReference type="Proteomes" id="UP000677180"/>
    </source>
</evidence>
<dbReference type="EMBL" id="CP072385">
    <property type="protein sequence ID" value="QUC10392.1"/>
    <property type="molecule type" value="Genomic_DNA"/>
</dbReference>
<evidence type="ECO:0000256" key="11">
    <source>
        <dbReference type="SAM" id="MobiDB-lite"/>
    </source>
</evidence>
<evidence type="ECO:0000256" key="1">
    <source>
        <dbReference type="ARBA" id="ARBA00011073"/>
    </source>
</evidence>
<evidence type="ECO:0000256" key="12">
    <source>
        <dbReference type="SAM" id="SignalP"/>
    </source>
</evidence>
<feature type="domain" description="Peptidase S8/S53" evidence="13">
    <location>
        <begin position="177"/>
        <end position="618"/>
    </location>
</feature>
<dbReference type="InterPro" id="IPR050131">
    <property type="entry name" value="Peptidase_S8_subtilisin-like"/>
</dbReference>
<organism evidence="16 17">
    <name type="scientific">Arachnia propionica</name>
    <dbReference type="NCBI Taxonomy" id="1750"/>
    <lineage>
        <taxon>Bacteria</taxon>
        <taxon>Bacillati</taxon>
        <taxon>Actinomycetota</taxon>
        <taxon>Actinomycetes</taxon>
        <taxon>Propionibacteriales</taxon>
        <taxon>Propionibacteriaceae</taxon>
        <taxon>Arachnia</taxon>
    </lineage>
</organism>
<dbReference type="Gene3D" id="3.40.50.200">
    <property type="entry name" value="Peptidase S8/S53 domain"/>
    <property type="match status" value="1"/>
</dbReference>
<dbReference type="InterPro" id="IPR000209">
    <property type="entry name" value="Peptidase_S8/S53_dom"/>
</dbReference>
<feature type="active site" description="Charge relay system" evidence="8 9">
    <location>
        <position position="253"/>
    </location>
</feature>